<dbReference type="InterPro" id="IPR023286">
    <property type="entry name" value="ABATE_dom_sf"/>
</dbReference>
<feature type="domain" description="Zinc finger CGNR" evidence="1">
    <location>
        <begin position="155"/>
        <end position="197"/>
    </location>
</feature>
<name>A0A6S7C1B1_9BURK</name>
<dbReference type="Gene3D" id="1.10.3300.10">
    <property type="entry name" value="Jann2411-like domain"/>
    <property type="match status" value="1"/>
</dbReference>
<dbReference type="InterPro" id="IPR010852">
    <property type="entry name" value="ABATE"/>
</dbReference>
<keyword evidence="3" id="KW-1185">Reference proteome</keyword>
<dbReference type="Pfam" id="PF11706">
    <property type="entry name" value="zf-CGNR"/>
    <property type="match status" value="1"/>
</dbReference>
<gene>
    <name evidence="2" type="ORF">LMG26841_00179</name>
</gene>
<evidence type="ECO:0000313" key="3">
    <source>
        <dbReference type="Proteomes" id="UP000494272"/>
    </source>
</evidence>
<dbReference type="PANTHER" id="PTHR35525">
    <property type="entry name" value="BLL6575 PROTEIN"/>
    <property type="match status" value="1"/>
</dbReference>
<dbReference type="EMBL" id="CADIKW010000001">
    <property type="protein sequence ID" value="CAB3815754.1"/>
    <property type="molecule type" value="Genomic_DNA"/>
</dbReference>
<dbReference type="Pfam" id="PF07336">
    <property type="entry name" value="ABATE"/>
    <property type="match status" value="1"/>
</dbReference>
<dbReference type="AlphaFoldDB" id="A0A6S7C1B1"/>
<dbReference type="PANTHER" id="PTHR35525:SF3">
    <property type="entry name" value="BLL6575 PROTEIN"/>
    <property type="match status" value="1"/>
</dbReference>
<reference evidence="2 3" key="1">
    <citation type="submission" date="2020-04" db="EMBL/GenBank/DDBJ databases">
        <authorList>
            <person name="De Canck E."/>
        </authorList>
    </citation>
    <scope>NUCLEOTIDE SEQUENCE [LARGE SCALE GENOMIC DNA]</scope>
    <source>
        <strain evidence="2 3">LMG 26841</strain>
    </source>
</reference>
<sequence>MGYIGRMLETAKNPKAPLFVGDDLALDFINSEFGVGAAHHDCFVDDEAVLAWLKLAGVLPEDVGAAPKGLKTLALRLRDNARSLVHAAKQEGASDASVVNQVLQAGRASKELRWDDASASFKVVRQRRRDDAASFLEPVAQAVVRLLTDTQLELVRQCEAHDCTLMFHDKTKSHRRRWCSMALCGNRMKVAAFRSRRKGE</sequence>
<protein>
    <recommendedName>
        <fullName evidence="1">Zinc finger CGNR domain-containing protein</fullName>
    </recommendedName>
</protein>
<dbReference type="SUPFAM" id="SSF160904">
    <property type="entry name" value="Jann2411-like"/>
    <property type="match status" value="1"/>
</dbReference>
<dbReference type="InterPro" id="IPR021005">
    <property type="entry name" value="Znf_CGNR"/>
</dbReference>
<dbReference type="Proteomes" id="UP000494272">
    <property type="component" value="Unassembled WGS sequence"/>
</dbReference>
<proteinExistence type="predicted"/>
<accession>A0A6S7C1B1</accession>
<evidence type="ECO:0000259" key="1">
    <source>
        <dbReference type="Pfam" id="PF11706"/>
    </source>
</evidence>
<evidence type="ECO:0000313" key="2">
    <source>
        <dbReference type="EMBL" id="CAB3815754.1"/>
    </source>
</evidence>
<organism evidence="2 3">
    <name type="scientific">Achromobacter dolens</name>
    <dbReference type="NCBI Taxonomy" id="1287738"/>
    <lineage>
        <taxon>Bacteria</taxon>
        <taxon>Pseudomonadati</taxon>
        <taxon>Pseudomonadota</taxon>
        <taxon>Betaproteobacteria</taxon>
        <taxon>Burkholderiales</taxon>
        <taxon>Alcaligenaceae</taxon>
        <taxon>Achromobacter</taxon>
    </lineage>
</organism>